<feature type="compositionally biased region" description="Pro residues" evidence="1">
    <location>
        <begin position="545"/>
        <end position="554"/>
    </location>
</feature>
<feature type="region of interest" description="Disordered" evidence="1">
    <location>
        <begin position="322"/>
        <end position="341"/>
    </location>
</feature>
<feature type="compositionally biased region" description="Basic and acidic residues" evidence="1">
    <location>
        <begin position="733"/>
        <end position="835"/>
    </location>
</feature>
<protein>
    <submittedName>
        <fullName evidence="2">Uncharacterized protein</fullName>
    </submittedName>
</protein>
<feature type="region of interest" description="Disordered" evidence="1">
    <location>
        <begin position="1"/>
        <end position="210"/>
    </location>
</feature>
<feature type="compositionally biased region" description="Basic residues" evidence="1">
    <location>
        <begin position="872"/>
        <end position="887"/>
    </location>
</feature>
<feature type="compositionally biased region" description="Basic and acidic residues" evidence="1">
    <location>
        <begin position="649"/>
        <end position="661"/>
    </location>
</feature>
<feature type="compositionally biased region" description="Low complexity" evidence="1">
    <location>
        <begin position="535"/>
        <end position="544"/>
    </location>
</feature>
<evidence type="ECO:0000256" key="1">
    <source>
        <dbReference type="SAM" id="MobiDB-lite"/>
    </source>
</evidence>
<feature type="compositionally biased region" description="Basic and acidic residues" evidence="1">
    <location>
        <begin position="472"/>
        <end position="483"/>
    </location>
</feature>
<gene>
    <name evidence="2" type="ORF">RND81_11G013300</name>
</gene>
<dbReference type="EMBL" id="JBDFQZ010000011">
    <property type="protein sequence ID" value="KAK9675534.1"/>
    <property type="molecule type" value="Genomic_DNA"/>
</dbReference>
<dbReference type="AlphaFoldDB" id="A0AAW1HGV0"/>
<accession>A0AAW1HGV0</accession>
<feature type="compositionally biased region" description="Low complexity" evidence="1">
    <location>
        <begin position="139"/>
        <end position="149"/>
    </location>
</feature>
<reference evidence="2" key="1">
    <citation type="submission" date="2024-03" db="EMBL/GenBank/DDBJ databases">
        <title>WGS assembly of Saponaria officinalis var. Norfolk2.</title>
        <authorList>
            <person name="Jenkins J."/>
            <person name="Shu S."/>
            <person name="Grimwood J."/>
            <person name="Barry K."/>
            <person name="Goodstein D."/>
            <person name="Schmutz J."/>
            <person name="Leebens-Mack J."/>
            <person name="Osbourn A."/>
        </authorList>
    </citation>
    <scope>NUCLEOTIDE SEQUENCE [LARGE SCALE GENOMIC DNA]</scope>
    <source>
        <strain evidence="2">JIC</strain>
    </source>
</reference>
<evidence type="ECO:0000313" key="3">
    <source>
        <dbReference type="Proteomes" id="UP001443914"/>
    </source>
</evidence>
<feature type="compositionally biased region" description="Basic and acidic residues" evidence="1">
    <location>
        <begin position="627"/>
        <end position="638"/>
    </location>
</feature>
<name>A0AAW1HGV0_SAPOF</name>
<feature type="compositionally biased region" description="Pro residues" evidence="1">
    <location>
        <begin position="9"/>
        <end position="24"/>
    </location>
</feature>
<feature type="region of interest" description="Disordered" evidence="1">
    <location>
        <begin position="442"/>
        <end position="497"/>
    </location>
</feature>
<feature type="compositionally biased region" description="Pro residues" evidence="1">
    <location>
        <begin position="58"/>
        <end position="69"/>
    </location>
</feature>
<dbReference type="Proteomes" id="UP001443914">
    <property type="component" value="Unassembled WGS sequence"/>
</dbReference>
<feature type="compositionally biased region" description="Basic and acidic residues" evidence="1">
    <location>
        <begin position="558"/>
        <end position="577"/>
    </location>
</feature>
<feature type="region of interest" description="Disordered" evidence="1">
    <location>
        <begin position="531"/>
        <end position="887"/>
    </location>
</feature>
<feature type="compositionally biased region" description="Polar residues" evidence="1">
    <location>
        <begin position="665"/>
        <end position="674"/>
    </location>
</feature>
<feature type="compositionally biased region" description="Polar residues" evidence="1">
    <location>
        <begin position="167"/>
        <end position="196"/>
    </location>
</feature>
<feature type="compositionally biased region" description="Low complexity" evidence="1">
    <location>
        <begin position="36"/>
        <end position="57"/>
    </location>
</feature>
<feature type="compositionally biased region" description="Basic and acidic residues" evidence="1">
    <location>
        <begin position="700"/>
        <end position="727"/>
    </location>
</feature>
<keyword evidence="3" id="KW-1185">Reference proteome</keyword>
<feature type="compositionally biased region" description="Pro residues" evidence="1">
    <location>
        <begin position="85"/>
        <end position="106"/>
    </location>
</feature>
<sequence length="961" mass="105941">MESYQPPQHGYPPPPPPPPPPPMVSDPQFSQHHHYQQQQQQQYQQHQYQQYHQQQQQQPPPPPPPPPPSTSAWYQHPPHQKNQWGPPPPPPPPYSAHPHPPYPAPLPSYSNQDYGNGNWTHHPGWEYPVAHTEGDWAAKAKAWASARSSMENQQPQPVVRQEDPSPYANQYPQSVGSHYQDNQQSSVPTSGFSSYQGHVPPAVHQQEPSSVSSYASESHVSFAVKDQVISGDTSVGFAHHQGQTNSTAYQQEVPSSYSSIPGNGDGLHGKLHGNSLLPADGRVMLVDHPQFAHGNHSLDQMNQPFEFASRYSHDIDNTMMSSYPDSSGPVRGTGSVSDHTWTVPAAPGASYPPAAPGFPSIYQYDPVGVPPIPGQQSPLFGGGPGFQPPVPTHAGLSGGIALHPASAFSVDGYGVPSSSERPKKAAVPNWLREEIIKTKTTIARSAPEHFKEGSQDIEDELVDKPIGIGDQEDTKSIDSARSTEEDDDEDEEGAQRTAAINQEIKRVLTEVLLKVTDELFDEIATKVLSEDDHISVVGDSVPVPEVSPPPPPSVSSPKESEEVTIKAKVKEREEHASGDTSSGSPVNLLGLSNYASDEDDEIQAPSIPKFDSNGAHGASENALQTEAEDRPIGVHTEHTVPASNSNDHTFSKDLTDNKDIPSDSGPGSTVSVQLKGNVIGDAAKSTGNDHKETVNGPDIPVEKLRTSARDSSQDRGAKRHDRHDSKRSSSGRDNYKETESSRVRGAEKDKIFSERDERHKKKDNTEDGKREREGDKKLRSPRHEEKARKSDSGKSSKYEKTREKSRSSKDDGDKKRERTKEEKNDKSRHKSSDAGRHKRRRSSSVSSRGKAKKENPILSNGSSDEVSEDSRRRKHSKRRNLSPSPVRRKQRYVSPYFVRTNSPCHRSFCVYITGPFSAGCIFFSSILEVRLILLESLGESFYPVVSVIYLFQHFFSFSRSI</sequence>
<organism evidence="2 3">
    <name type="scientific">Saponaria officinalis</name>
    <name type="common">Common soapwort</name>
    <name type="synonym">Lychnis saponaria</name>
    <dbReference type="NCBI Taxonomy" id="3572"/>
    <lineage>
        <taxon>Eukaryota</taxon>
        <taxon>Viridiplantae</taxon>
        <taxon>Streptophyta</taxon>
        <taxon>Embryophyta</taxon>
        <taxon>Tracheophyta</taxon>
        <taxon>Spermatophyta</taxon>
        <taxon>Magnoliopsida</taxon>
        <taxon>eudicotyledons</taxon>
        <taxon>Gunneridae</taxon>
        <taxon>Pentapetalae</taxon>
        <taxon>Caryophyllales</taxon>
        <taxon>Caryophyllaceae</taxon>
        <taxon>Caryophylleae</taxon>
        <taxon>Saponaria</taxon>
    </lineage>
</organism>
<proteinExistence type="predicted"/>
<feature type="compositionally biased region" description="Polar residues" evidence="1">
    <location>
        <begin position="109"/>
        <end position="119"/>
    </location>
</feature>
<evidence type="ECO:0000313" key="2">
    <source>
        <dbReference type="EMBL" id="KAK9675534.1"/>
    </source>
</evidence>
<comment type="caution">
    <text evidence="2">The sequence shown here is derived from an EMBL/GenBank/DDBJ whole genome shotgun (WGS) entry which is preliminary data.</text>
</comment>